<dbReference type="PANTHER" id="PTHR12110:SF41">
    <property type="entry name" value="INOSOSE DEHYDRATASE"/>
    <property type="match status" value="1"/>
</dbReference>
<dbReference type="Pfam" id="PF01261">
    <property type="entry name" value="AP_endonuc_2"/>
    <property type="match status" value="1"/>
</dbReference>
<organism evidence="2">
    <name type="scientific">candidate division TA06 bacterium ADurb.Bin131</name>
    <dbReference type="NCBI Taxonomy" id="1852827"/>
    <lineage>
        <taxon>Bacteria</taxon>
        <taxon>Bacteria division TA06</taxon>
    </lineage>
</organism>
<evidence type="ECO:0000259" key="1">
    <source>
        <dbReference type="Pfam" id="PF01261"/>
    </source>
</evidence>
<dbReference type="EMBL" id="MWDQ01000060">
    <property type="protein sequence ID" value="OQB73862.1"/>
    <property type="molecule type" value="Genomic_DNA"/>
</dbReference>
<dbReference type="PANTHER" id="PTHR12110">
    <property type="entry name" value="HYDROXYPYRUVATE ISOMERASE"/>
    <property type="match status" value="1"/>
</dbReference>
<reference evidence="2" key="1">
    <citation type="submission" date="2017-02" db="EMBL/GenBank/DDBJ databases">
        <title>Delving into the versatile metabolic prowess of the omnipresent phylum Bacteroidetes.</title>
        <authorList>
            <person name="Nobu M.K."/>
            <person name="Mei R."/>
            <person name="Narihiro T."/>
            <person name="Kuroda K."/>
            <person name="Liu W.-T."/>
        </authorList>
    </citation>
    <scope>NUCLEOTIDE SEQUENCE</scope>
    <source>
        <strain evidence="2">ADurb.Bin131</strain>
    </source>
</reference>
<comment type="caution">
    <text evidence="2">The sequence shown here is derived from an EMBL/GenBank/DDBJ whole genome shotgun (WGS) entry which is preliminary data.</text>
</comment>
<keyword evidence="2" id="KW-0456">Lyase</keyword>
<dbReference type="Gene3D" id="3.20.20.150">
    <property type="entry name" value="Divalent-metal-dependent TIM barrel enzymes"/>
    <property type="match status" value="1"/>
</dbReference>
<gene>
    <name evidence="2" type="primary">iolE_2</name>
    <name evidence="2" type="ORF">BWX89_00757</name>
</gene>
<dbReference type="AlphaFoldDB" id="A0A1V6CAD4"/>
<sequence>MAKIGLQLYSVRTDCEKDFVGTLSKVSKIGYEGVEFAGYYGRDAKELRKILEDLNLVCCGTHIGLNTLIGDELLKTVEFNAVLGNKYLIVPGLPEEYRNSIQAWKNTARIFNEIADRLKPYGMKTGYHNHWIEFQPLEGEKPMDVFFSSTSKDVIMQFDTGNALHGGGNVIEYLKKFPGRSDTIHIKEFSSTNDKAIIGEGDIPWKSVIEICSTSGNTEWYIIEQESYAYAPIECVERCFINFKKILLNK</sequence>
<dbReference type="SUPFAM" id="SSF51658">
    <property type="entry name" value="Xylose isomerase-like"/>
    <property type="match status" value="1"/>
</dbReference>
<dbReference type="GO" id="GO:0050114">
    <property type="term" value="F:myo-inosose-2 dehydratase activity"/>
    <property type="evidence" value="ECO:0007669"/>
    <property type="project" value="UniProtKB-EC"/>
</dbReference>
<name>A0A1V6CAD4_UNCT6</name>
<dbReference type="InterPro" id="IPR013022">
    <property type="entry name" value="Xyl_isomerase-like_TIM-brl"/>
</dbReference>
<dbReference type="InterPro" id="IPR050312">
    <property type="entry name" value="IolE/XylAMocC-like"/>
</dbReference>
<feature type="domain" description="Xylose isomerase-like TIM barrel" evidence="1">
    <location>
        <begin position="24"/>
        <end position="228"/>
    </location>
</feature>
<dbReference type="InterPro" id="IPR036237">
    <property type="entry name" value="Xyl_isomerase-like_sf"/>
</dbReference>
<dbReference type="EC" id="4.2.1.44" evidence="2"/>
<evidence type="ECO:0000313" key="2">
    <source>
        <dbReference type="EMBL" id="OQB73862.1"/>
    </source>
</evidence>
<accession>A0A1V6CAD4</accession>
<proteinExistence type="predicted"/>
<dbReference type="Proteomes" id="UP000485562">
    <property type="component" value="Unassembled WGS sequence"/>
</dbReference>
<protein>
    <submittedName>
        <fullName evidence="2">Inosose dehydratase</fullName>
        <ecNumber evidence="2">4.2.1.44</ecNumber>
    </submittedName>
</protein>